<proteinExistence type="predicted"/>
<reference evidence="3" key="4">
    <citation type="submission" date="2025-05" db="UniProtKB">
        <authorList>
            <consortium name="EnsemblFungi"/>
        </authorList>
    </citation>
    <scope>IDENTIFICATION</scope>
    <source>
        <strain evidence="3">isolate 1-1 / race 1 (BBBD)</strain>
    </source>
</reference>
<dbReference type="EMBL" id="ADAS02000061">
    <property type="protein sequence ID" value="OAV92662.1"/>
    <property type="molecule type" value="Genomic_DNA"/>
</dbReference>
<evidence type="ECO:0000256" key="1">
    <source>
        <dbReference type="SAM" id="MobiDB-lite"/>
    </source>
</evidence>
<evidence type="ECO:0000313" key="3">
    <source>
        <dbReference type="EnsemblFungi" id="PTTG_27585-t43_1-p1"/>
    </source>
</evidence>
<dbReference type="VEuPathDB" id="FungiDB:PTTG_27585"/>
<reference evidence="2" key="1">
    <citation type="submission" date="2009-11" db="EMBL/GenBank/DDBJ databases">
        <authorList>
            <consortium name="The Broad Institute Genome Sequencing Platform"/>
            <person name="Ward D."/>
            <person name="Feldgarden M."/>
            <person name="Earl A."/>
            <person name="Young S.K."/>
            <person name="Zeng Q."/>
            <person name="Koehrsen M."/>
            <person name="Alvarado L."/>
            <person name="Berlin A."/>
            <person name="Bochicchio J."/>
            <person name="Borenstein D."/>
            <person name="Chapman S.B."/>
            <person name="Chen Z."/>
            <person name="Engels R."/>
            <person name="Freedman E."/>
            <person name="Gellesch M."/>
            <person name="Goldberg J."/>
            <person name="Griggs A."/>
            <person name="Gujja S."/>
            <person name="Heilman E."/>
            <person name="Heiman D."/>
            <person name="Hepburn T."/>
            <person name="Howarth C."/>
            <person name="Jen D."/>
            <person name="Larson L."/>
            <person name="Lewis B."/>
            <person name="Mehta T."/>
            <person name="Park D."/>
            <person name="Pearson M."/>
            <person name="Roberts A."/>
            <person name="Saif S."/>
            <person name="Shea T."/>
            <person name="Shenoy N."/>
            <person name="Sisk P."/>
            <person name="Stolte C."/>
            <person name="Sykes S."/>
            <person name="Thomson T."/>
            <person name="Walk T."/>
            <person name="White J."/>
            <person name="Yandava C."/>
            <person name="Izard J."/>
            <person name="Baranova O.V."/>
            <person name="Blanton J.M."/>
            <person name="Tanner A.C."/>
            <person name="Dewhirst F.E."/>
            <person name="Haas B."/>
            <person name="Nusbaum C."/>
            <person name="Birren B."/>
        </authorList>
    </citation>
    <scope>NUCLEOTIDE SEQUENCE [LARGE SCALE GENOMIC DNA]</scope>
    <source>
        <strain evidence="2">1-1 BBBD Race 1</strain>
    </source>
</reference>
<gene>
    <name evidence="2" type="ORF">PTTG_27585</name>
</gene>
<dbReference type="Proteomes" id="UP000005240">
    <property type="component" value="Unassembled WGS sequence"/>
</dbReference>
<dbReference type="AlphaFoldDB" id="A0A180GK02"/>
<feature type="region of interest" description="Disordered" evidence="1">
    <location>
        <begin position="140"/>
        <end position="178"/>
    </location>
</feature>
<reference evidence="3 4" key="3">
    <citation type="journal article" date="2017" name="G3 (Bethesda)">
        <title>Comparative analysis highlights variable genome content of wheat rusts and divergence of the mating loci.</title>
        <authorList>
            <person name="Cuomo C.A."/>
            <person name="Bakkeren G."/>
            <person name="Khalil H.B."/>
            <person name="Panwar V."/>
            <person name="Joly D."/>
            <person name="Linning R."/>
            <person name="Sakthikumar S."/>
            <person name="Song X."/>
            <person name="Adiconis X."/>
            <person name="Fan L."/>
            <person name="Goldberg J.M."/>
            <person name="Levin J.Z."/>
            <person name="Young S."/>
            <person name="Zeng Q."/>
            <person name="Anikster Y."/>
            <person name="Bruce M."/>
            <person name="Wang M."/>
            <person name="Yin C."/>
            <person name="McCallum B."/>
            <person name="Szabo L.J."/>
            <person name="Hulbert S."/>
            <person name="Chen X."/>
            <person name="Fellers J.P."/>
        </authorList>
    </citation>
    <scope>NUCLEOTIDE SEQUENCE</scope>
    <source>
        <strain evidence="4">Isolate 1-1 / race 1 (BBBD)</strain>
        <strain evidence="3">isolate 1-1 / race 1 (BBBD)</strain>
    </source>
</reference>
<reference evidence="2" key="2">
    <citation type="submission" date="2016-05" db="EMBL/GenBank/DDBJ databases">
        <title>Comparative analysis highlights variable genome content of wheat rusts and divergence of the mating loci.</title>
        <authorList>
            <person name="Cuomo C.A."/>
            <person name="Bakkeren G."/>
            <person name="Szabo L."/>
            <person name="Khalil H."/>
            <person name="Joly D."/>
            <person name="Goldberg J."/>
            <person name="Young S."/>
            <person name="Zeng Q."/>
            <person name="Fellers J."/>
        </authorList>
    </citation>
    <scope>NUCLEOTIDE SEQUENCE [LARGE SCALE GENOMIC DNA]</scope>
    <source>
        <strain evidence="2">1-1 BBBD Race 1</strain>
    </source>
</reference>
<evidence type="ECO:0000313" key="4">
    <source>
        <dbReference type="Proteomes" id="UP000005240"/>
    </source>
</evidence>
<organism evidence="2">
    <name type="scientific">Puccinia triticina (isolate 1-1 / race 1 (BBBD))</name>
    <name type="common">Brown leaf rust fungus</name>
    <dbReference type="NCBI Taxonomy" id="630390"/>
    <lineage>
        <taxon>Eukaryota</taxon>
        <taxon>Fungi</taxon>
        <taxon>Dikarya</taxon>
        <taxon>Basidiomycota</taxon>
        <taxon>Pucciniomycotina</taxon>
        <taxon>Pucciniomycetes</taxon>
        <taxon>Pucciniales</taxon>
        <taxon>Pucciniaceae</taxon>
        <taxon>Puccinia</taxon>
    </lineage>
</organism>
<keyword evidence="4" id="KW-1185">Reference proteome</keyword>
<sequence>MQHTQFNTQLEPGSYKLIPGWNTLEYLEVAQLLVGHSALDKLSFEAIAQLGSAWCLRKLLSWDPLGLSGSISPSSPHTHVNRKESLPVKNCIWCCKPVWALTKVWPKKGQARVADAKACLADPQAPLAHSQPPLGILQSGRGLAQSPAGPISSKGATHAKRYAGHQGEKFPSLMYRPP</sequence>
<name>A0A180GK02_PUCT1</name>
<protein>
    <submittedName>
        <fullName evidence="2 3">Uncharacterized protein</fullName>
    </submittedName>
</protein>
<evidence type="ECO:0000313" key="2">
    <source>
        <dbReference type="EMBL" id="OAV92662.1"/>
    </source>
</evidence>
<accession>A0A180GK02</accession>
<dbReference type="EnsemblFungi" id="PTTG_27585-t43_1">
    <property type="protein sequence ID" value="PTTG_27585-t43_1-p1"/>
    <property type="gene ID" value="PTTG_27585"/>
</dbReference>